<sequence>MSSNGRDPFADLGDLIDLNSPTPPTPAPAATADDRGADQPPDSSRSHPPETVSLVGGRLRVSRIAPAPGVQQVPPTSVTTQEVRQGRNAVQGYRYGASTSPQPPVASGRSSRLNGEPNEGPGEAIVRALAAALATEQWSSEQLEDLRANVAGVLQVADPSDPANYTLTREEIQQRVLRSMAGGEQRRGTGGLSSSVNTSGAPEGVTNAPPPPPPPQPTQPSPIPSPGPSPTEQMSTGAAPGAAAASAPGPSQTALQPAFIPIHPATATAEAEMVRRARADVAARVGAPSDTYLAHIDWQVSYHEERQRAIEEHIRGATDRTLLGQLLEQQHRICMDVQTWRQRQYERVDTLNTAIEKGRQGADLPMRGQGEHLAATHSAVTAPLCTGA</sequence>
<reference evidence="2 3" key="1">
    <citation type="submission" date="2014-11" db="EMBL/GenBank/DDBJ databases">
        <authorList>
            <person name="Zhu J."/>
            <person name="Qi W."/>
            <person name="Song R."/>
        </authorList>
    </citation>
    <scope>NUCLEOTIDE SEQUENCE [LARGE SCALE GENOMIC DNA]</scope>
</reference>
<evidence type="ECO:0000256" key="1">
    <source>
        <dbReference type="SAM" id="MobiDB-lite"/>
    </source>
</evidence>
<feature type="region of interest" description="Disordered" evidence="1">
    <location>
        <begin position="1"/>
        <end position="121"/>
    </location>
</feature>
<evidence type="ECO:0000313" key="2">
    <source>
        <dbReference type="EMBL" id="CEL94213.1"/>
    </source>
</evidence>
<gene>
    <name evidence="2" type="ORF">Vbra_7189</name>
</gene>
<feature type="compositionally biased region" description="Low complexity" evidence="1">
    <location>
        <begin position="235"/>
        <end position="254"/>
    </location>
</feature>
<dbReference type="AlphaFoldDB" id="A0A0G4EEU6"/>
<organism evidence="2 3">
    <name type="scientific">Vitrella brassicaformis (strain CCMP3155)</name>
    <dbReference type="NCBI Taxonomy" id="1169540"/>
    <lineage>
        <taxon>Eukaryota</taxon>
        <taxon>Sar</taxon>
        <taxon>Alveolata</taxon>
        <taxon>Colpodellida</taxon>
        <taxon>Vitrellaceae</taxon>
        <taxon>Vitrella</taxon>
    </lineage>
</organism>
<dbReference type="VEuPathDB" id="CryptoDB:Vbra_7189"/>
<dbReference type="Proteomes" id="UP000041254">
    <property type="component" value="Unassembled WGS sequence"/>
</dbReference>
<name>A0A0G4EEU6_VITBC</name>
<keyword evidence="3" id="KW-1185">Reference proteome</keyword>
<dbReference type="InParanoid" id="A0A0G4EEU6"/>
<feature type="region of interest" description="Disordered" evidence="1">
    <location>
        <begin position="180"/>
        <end position="255"/>
    </location>
</feature>
<proteinExistence type="predicted"/>
<protein>
    <submittedName>
        <fullName evidence="2">Uncharacterized protein</fullName>
    </submittedName>
</protein>
<feature type="compositionally biased region" description="Polar residues" evidence="1">
    <location>
        <begin position="73"/>
        <end position="83"/>
    </location>
</feature>
<accession>A0A0G4EEU6</accession>
<evidence type="ECO:0000313" key="3">
    <source>
        <dbReference type="Proteomes" id="UP000041254"/>
    </source>
</evidence>
<feature type="compositionally biased region" description="Pro residues" evidence="1">
    <location>
        <begin position="208"/>
        <end position="229"/>
    </location>
</feature>
<dbReference type="EMBL" id="CDMY01000212">
    <property type="protein sequence ID" value="CEL94213.1"/>
    <property type="molecule type" value="Genomic_DNA"/>
</dbReference>